<feature type="chain" id="PRO_5023059923" evidence="1">
    <location>
        <begin position="21"/>
        <end position="338"/>
    </location>
</feature>
<gene>
    <name evidence="2" type="ORF">FRX97_09285</name>
</gene>
<dbReference type="RefSeq" id="WP_147014936.1">
    <property type="nucleotide sequence ID" value="NZ_VORB01000008.1"/>
</dbReference>
<dbReference type="NCBIfam" id="TIGR03519">
    <property type="entry name" value="T9SS_PorP_fam"/>
    <property type="match status" value="1"/>
</dbReference>
<keyword evidence="1" id="KW-0732">Signal</keyword>
<evidence type="ECO:0000256" key="1">
    <source>
        <dbReference type="SAM" id="SignalP"/>
    </source>
</evidence>
<reference evidence="2 3" key="1">
    <citation type="submission" date="2019-08" db="EMBL/GenBank/DDBJ databases">
        <title>Genome of Luteibaculum oceani JCM 18817.</title>
        <authorList>
            <person name="Bowman J.P."/>
        </authorList>
    </citation>
    <scope>NUCLEOTIDE SEQUENCE [LARGE SCALE GENOMIC DNA]</scope>
    <source>
        <strain evidence="2 3">JCM 18817</strain>
    </source>
</reference>
<organism evidence="2 3">
    <name type="scientific">Luteibaculum oceani</name>
    <dbReference type="NCBI Taxonomy" id="1294296"/>
    <lineage>
        <taxon>Bacteria</taxon>
        <taxon>Pseudomonadati</taxon>
        <taxon>Bacteroidota</taxon>
        <taxon>Flavobacteriia</taxon>
        <taxon>Flavobacteriales</taxon>
        <taxon>Luteibaculaceae</taxon>
        <taxon>Luteibaculum</taxon>
    </lineage>
</organism>
<evidence type="ECO:0000313" key="3">
    <source>
        <dbReference type="Proteomes" id="UP000321168"/>
    </source>
</evidence>
<sequence length="338" mass="37614">MRIIGYILSTAFMLASFVGAGQDLHFSHFDKNPLYINPAMAGKFNGKYKLMSIARNQWNTVTVPYRSFGAMAEFSQIVDGSPIGSAFSLYRDVAGDSRFTTTKLDVGLSYSVSVNYNRTSVVAFGLQAGMHHYGLDYSQLSWDNQYDNDSGFNPGLPSRESTEFQSIFAPSASAGVAFIKQRGRYTFIGGVGAYNLLRGNLSFSRIGVEEVKQNIRLNYYGSMEILSGKFVFVPTLLRTQSSVLHESIVGFKTRYQPDAYLPELSLGVMYRWKDAFVLTTGAAYGPWEAGFSFDINTSNLVRASNGYGAVEFFISYVGQSTKRAVKRKNRFQVCPTYI</sequence>
<dbReference type="EMBL" id="VORB01000008">
    <property type="protein sequence ID" value="TXC77048.1"/>
    <property type="molecule type" value="Genomic_DNA"/>
</dbReference>
<dbReference type="InterPro" id="IPR019861">
    <property type="entry name" value="PorP/SprF_Bacteroidetes"/>
</dbReference>
<protein>
    <submittedName>
        <fullName evidence="2">Type IX secretion system membrane protein PorP/SprF</fullName>
    </submittedName>
</protein>
<name>A0A5C6V182_9FLAO</name>
<feature type="signal peptide" evidence="1">
    <location>
        <begin position="1"/>
        <end position="20"/>
    </location>
</feature>
<keyword evidence="3" id="KW-1185">Reference proteome</keyword>
<dbReference type="Pfam" id="PF11751">
    <property type="entry name" value="PorP_SprF"/>
    <property type="match status" value="1"/>
</dbReference>
<evidence type="ECO:0000313" key="2">
    <source>
        <dbReference type="EMBL" id="TXC77048.1"/>
    </source>
</evidence>
<dbReference type="AlphaFoldDB" id="A0A5C6V182"/>
<proteinExistence type="predicted"/>
<dbReference type="Proteomes" id="UP000321168">
    <property type="component" value="Unassembled WGS sequence"/>
</dbReference>
<accession>A0A5C6V182</accession>
<dbReference type="OrthoDB" id="1114455at2"/>
<comment type="caution">
    <text evidence="2">The sequence shown here is derived from an EMBL/GenBank/DDBJ whole genome shotgun (WGS) entry which is preliminary data.</text>
</comment>